<organism evidence="1 2">
    <name type="scientific">Prorocentrum cordatum</name>
    <dbReference type="NCBI Taxonomy" id="2364126"/>
    <lineage>
        <taxon>Eukaryota</taxon>
        <taxon>Sar</taxon>
        <taxon>Alveolata</taxon>
        <taxon>Dinophyceae</taxon>
        <taxon>Prorocentrales</taxon>
        <taxon>Prorocentraceae</taxon>
        <taxon>Prorocentrum</taxon>
    </lineage>
</organism>
<protein>
    <submittedName>
        <fullName evidence="1">Uncharacterized protein</fullName>
    </submittedName>
</protein>
<reference evidence="1" key="1">
    <citation type="submission" date="2023-10" db="EMBL/GenBank/DDBJ databases">
        <authorList>
            <person name="Chen Y."/>
            <person name="Shah S."/>
            <person name="Dougan E. K."/>
            <person name="Thang M."/>
            <person name="Chan C."/>
        </authorList>
    </citation>
    <scope>NUCLEOTIDE SEQUENCE [LARGE SCALE GENOMIC DNA]</scope>
</reference>
<evidence type="ECO:0000313" key="1">
    <source>
        <dbReference type="EMBL" id="CAK0825909.1"/>
    </source>
</evidence>
<accession>A0ABN9S6H0</accession>
<proteinExistence type="predicted"/>
<evidence type="ECO:0000313" key="2">
    <source>
        <dbReference type="Proteomes" id="UP001189429"/>
    </source>
</evidence>
<sequence>DSARGDVLDQGSLELLRSGQVRIVSEELVVDEEARSRALVGSFEVPALIQEDHVAAYRWWASLPAPLQRPLQWRGSSATRSFGLAAVAIGRGGEGCAAGERPLRRADLAGRSPLCQRQKIR</sequence>
<keyword evidence="2" id="KW-1185">Reference proteome</keyword>
<dbReference type="Proteomes" id="UP001189429">
    <property type="component" value="Unassembled WGS sequence"/>
</dbReference>
<name>A0ABN9S6H0_9DINO</name>
<comment type="caution">
    <text evidence="1">The sequence shown here is derived from an EMBL/GenBank/DDBJ whole genome shotgun (WGS) entry which is preliminary data.</text>
</comment>
<dbReference type="EMBL" id="CAUYUJ010009119">
    <property type="protein sequence ID" value="CAK0825909.1"/>
    <property type="molecule type" value="Genomic_DNA"/>
</dbReference>
<feature type="non-terminal residue" evidence="1">
    <location>
        <position position="1"/>
    </location>
</feature>
<gene>
    <name evidence="1" type="ORF">PCOR1329_LOCUS25915</name>
</gene>
<feature type="non-terminal residue" evidence="1">
    <location>
        <position position="121"/>
    </location>
</feature>